<evidence type="ECO:0000256" key="1">
    <source>
        <dbReference type="ARBA" id="ARBA00007905"/>
    </source>
</evidence>
<dbReference type="InterPro" id="IPR020471">
    <property type="entry name" value="AKR"/>
</dbReference>
<accession>M0L905</accession>
<dbReference type="Gene3D" id="3.20.20.100">
    <property type="entry name" value="NADP-dependent oxidoreductase domain"/>
    <property type="match status" value="1"/>
</dbReference>
<dbReference type="SUPFAM" id="SSF51430">
    <property type="entry name" value="NAD(P)-linked oxidoreductase"/>
    <property type="match status" value="1"/>
</dbReference>
<dbReference type="OrthoDB" id="275427at2157"/>
<dbReference type="PANTHER" id="PTHR43827">
    <property type="entry name" value="2,5-DIKETO-D-GLUCONIC ACID REDUCTASE"/>
    <property type="match status" value="1"/>
</dbReference>
<dbReference type="InterPro" id="IPR018170">
    <property type="entry name" value="Aldo/ket_reductase_CS"/>
</dbReference>
<evidence type="ECO:0000259" key="4">
    <source>
        <dbReference type="Pfam" id="PF00248"/>
    </source>
</evidence>
<comment type="caution">
    <text evidence="5">The sequence shown here is derived from an EMBL/GenBank/DDBJ whole genome shotgun (WGS) entry which is preliminary data.</text>
</comment>
<dbReference type="EMBL" id="AOMA01000182">
    <property type="protein sequence ID" value="EMA30031.1"/>
    <property type="molecule type" value="Genomic_DNA"/>
</dbReference>
<proteinExistence type="inferred from homology"/>
<dbReference type="InterPro" id="IPR023210">
    <property type="entry name" value="NADP_OxRdtase_dom"/>
</dbReference>
<feature type="domain" description="NADP-dependent oxidoreductase" evidence="4">
    <location>
        <begin position="54"/>
        <end position="297"/>
    </location>
</feature>
<name>M0L905_9EURY</name>
<evidence type="ECO:0000313" key="6">
    <source>
        <dbReference type="Proteomes" id="UP000011607"/>
    </source>
</evidence>
<reference evidence="5 6" key="1">
    <citation type="journal article" date="2014" name="PLoS Genet.">
        <title>Phylogenetically driven sequencing of extremely halophilic archaea reveals strategies for static and dynamic osmo-response.</title>
        <authorList>
            <person name="Becker E.A."/>
            <person name="Seitzer P.M."/>
            <person name="Tritt A."/>
            <person name="Larsen D."/>
            <person name="Krusor M."/>
            <person name="Yao A.I."/>
            <person name="Wu D."/>
            <person name="Madern D."/>
            <person name="Eisen J.A."/>
            <person name="Darling A.E."/>
            <person name="Facciotti M.T."/>
        </authorList>
    </citation>
    <scope>NUCLEOTIDE SEQUENCE [LARGE SCALE GENOMIC DNA]</scope>
    <source>
        <strain evidence="5 6">JCM 10879</strain>
    </source>
</reference>
<dbReference type="STRING" id="1227454.C446_16907"/>
<dbReference type="GO" id="GO:0016616">
    <property type="term" value="F:oxidoreductase activity, acting on the CH-OH group of donors, NAD or NADP as acceptor"/>
    <property type="evidence" value="ECO:0007669"/>
    <property type="project" value="UniProtKB-ARBA"/>
</dbReference>
<gene>
    <name evidence="5" type="ORF">C446_16907</name>
</gene>
<dbReference type="InterPro" id="IPR036812">
    <property type="entry name" value="NAD(P)_OxRdtase_dom_sf"/>
</dbReference>
<comment type="similarity">
    <text evidence="1">Belongs to the aldo/keto reductase family.</text>
</comment>
<sequence length="312" mass="33404">MFLAVQGPPERAAVLGRVAITREFKPTEVQSPGMVLGPDEPAVTVPTDGPEIPKLGFGTARITGNDCKRAVETALEVGYRHIDTAQMYDNETAVGEAIAESDVDRDDVFVVTKVHPDNAAREDVLSSTRASLDRLGVATVDLLLLHAPSDRAPLEETLGAMNDLQSEGVVDHIGVSNFEVGGLERARDISETPIVANQVKYHPYHQQGELLEYCAGRDVCLTAYSPLAEGAVPGDDRLAEIGDRYDKSAAQVALRWLVQQPAVAAIPKTATLAHIEANAAVFDFELTAEEMAAVADLGDGVWDRLAATLGLR</sequence>
<dbReference type="Pfam" id="PF00248">
    <property type="entry name" value="Aldo_ket_red"/>
    <property type="match status" value="1"/>
</dbReference>
<organism evidence="5 6">
    <name type="scientific">Halobiforma nitratireducens JCM 10879</name>
    <dbReference type="NCBI Taxonomy" id="1227454"/>
    <lineage>
        <taxon>Archaea</taxon>
        <taxon>Methanobacteriati</taxon>
        <taxon>Methanobacteriota</taxon>
        <taxon>Stenosarchaea group</taxon>
        <taxon>Halobacteria</taxon>
        <taxon>Halobacteriales</taxon>
        <taxon>Natrialbaceae</taxon>
        <taxon>Halobiforma</taxon>
    </lineage>
</organism>
<dbReference type="eggNOG" id="arCOG01619">
    <property type="taxonomic scope" value="Archaea"/>
</dbReference>
<keyword evidence="6" id="KW-1185">Reference proteome</keyword>
<keyword evidence="2" id="KW-0521">NADP</keyword>
<protein>
    <submittedName>
        <fullName evidence="5">Aldo/keto reductase</fullName>
    </submittedName>
</protein>
<evidence type="ECO:0000313" key="5">
    <source>
        <dbReference type="EMBL" id="EMA30031.1"/>
    </source>
</evidence>
<dbReference type="PROSITE" id="PS00798">
    <property type="entry name" value="ALDOKETO_REDUCTASE_1"/>
    <property type="match status" value="1"/>
</dbReference>
<dbReference type="PATRIC" id="fig|1227454.3.peg.3462"/>
<keyword evidence="3" id="KW-0560">Oxidoreductase</keyword>
<evidence type="ECO:0000256" key="3">
    <source>
        <dbReference type="ARBA" id="ARBA00023002"/>
    </source>
</evidence>
<dbReference type="Proteomes" id="UP000011607">
    <property type="component" value="Unassembled WGS sequence"/>
</dbReference>
<dbReference type="PRINTS" id="PR00069">
    <property type="entry name" value="ALDKETRDTASE"/>
</dbReference>
<dbReference type="PIRSF" id="PIRSF000097">
    <property type="entry name" value="AKR"/>
    <property type="match status" value="1"/>
</dbReference>
<dbReference type="FunFam" id="3.20.20.100:FF:000002">
    <property type="entry name" value="2,5-diketo-D-gluconic acid reductase A"/>
    <property type="match status" value="1"/>
</dbReference>
<dbReference type="PANTHER" id="PTHR43827:SF3">
    <property type="entry name" value="NADP-DEPENDENT OXIDOREDUCTASE DOMAIN-CONTAINING PROTEIN"/>
    <property type="match status" value="1"/>
</dbReference>
<evidence type="ECO:0000256" key="2">
    <source>
        <dbReference type="ARBA" id="ARBA00022857"/>
    </source>
</evidence>
<dbReference type="AlphaFoldDB" id="M0L905"/>